<dbReference type="PANTHER" id="PTHR28243">
    <property type="entry name" value="AGL049CP"/>
    <property type="match status" value="1"/>
</dbReference>
<sequence length="285" mass="32044">MTERIPWSEYLQKSIHYNSINSNKEPVRVMLSSVKNGVPMVQPIVFQSLLSTDQRVLIFTGATRNANLMSVVKSSNSTHVVAMEMPKTKETYIFTGRIYIVAAPALSYRFGTPPRRINIRSEMSAEEFWEDERIRVWQKISSEYRASFTWPEPGIPSVTEVGNGQGSWSVYNDTNTIKVPAVSSIDIGYKYKTLDAIKETSLHKSGSIVSSATSSPAMNAFGGKLSKNTNNSDMETIHNSALDNFCLLVFKVTDVDYTQRGMFPPNRIMFNSKNGNEWKQQNVNA</sequence>
<reference evidence="1 2" key="2">
    <citation type="submission" date="2016-08" db="EMBL/GenBank/DDBJ databases">
        <title>Pervasive Adenine N6-methylation of Active Genes in Fungi.</title>
        <authorList>
            <consortium name="DOE Joint Genome Institute"/>
            <person name="Mondo S.J."/>
            <person name="Dannebaum R.O."/>
            <person name="Kuo R.C."/>
            <person name="Labutti K."/>
            <person name="Haridas S."/>
            <person name="Kuo A."/>
            <person name="Salamov A."/>
            <person name="Ahrendt S.R."/>
            <person name="Lipzen A."/>
            <person name="Sullivan W."/>
            <person name="Andreopoulos W.B."/>
            <person name="Clum A."/>
            <person name="Lindquist E."/>
            <person name="Daum C."/>
            <person name="Ramamoorthy G.K."/>
            <person name="Gryganskyi A."/>
            <person name="Culley D."/>
            <person name="Magnuson J.K."/>
            <person name="James T.Y."/>
            <person name="O'Malley M.A."/>
            <person name="Stajich J.E."/>
            <person name="Spatafora J.W."/>
            <person name="Visel A."/>
            <person name="Grigoriev I.V."/>
        </authorList>
    </citation>
    <scope>NUCLEOTIDE SEQUENCE [LARGE SCALE GENOMIC DNA]</scope>
    <source>
        <strain evidence="2">finn</strain>
    </source>
</reference>
<dbReference type="EMBL" id="MCFH01000025">
    <property type="protein sequence ID" value="ORX48994.1"/>
    <property type="molecule type" value="Genomic_DNA"/>
</dbReference>
<dbReference type="STRING" id="1754191.A0A1Y1V8B1"/>
<evidence type="ECO:0008006" key="3">
    <source>
        <dbReference type="Google" id="ProtNLM"/>
    </source>
</evidence>
<comment type="caution">
    <text evidence="1">The sequence shown here is derived from an EMBL/GenBank/DDBJ whole genome shotgun (WGS) entry which is preliminary data.</text>
</comment>
<dbReference type="Gene3D" id="2.30.110.10">
    <property type="entry name" value="Electron Transport, Fmn-binding Protein, Chain A"/>
    <property type="match status" value="1"/>
</dbReference>
<name>A0A1Y1V8B1_9FUNG</name>
<evidence type="ECO:0000313" key="1">
    <source>
        <dbReference type="EMBL" id="ORX48994.1"/>
    </source>
</evidence>
<proteinExistence type="predicted"/>
<evidence type="ECO:0000313" key="2">
    <source>
        <dbReference type="Proteomes" id="UP000193719"/>
    </source>
</evidence>
<dbReference type="InterPro" id="IPR012349">
    <property type="entry name" value="Split_barrel_FMN-bd"/>
</dbReference>
<reference evidence="1 2" key="1">
    <citation type="submission" date="2016-08" db="EMBL/GenBank/DDBJ databases">
        <title>Genomes of anaerobic fungi encode conserved fungal cellulosomes for biomass hydrolysis.</title>
        <authorList>
            <consortium name="DOE Joint Genome Institute"/>
            <person name="Haitjema C.H."/>
            <person name="Gilmore S.P."/>
            <person name="Henske J.K."/>
            <person name="Solomon K.V."/>
            <person name="De Groot R."/>
            <person name="Kuo A."/>
            <person name="Mondo S.J."/>
            <person name="Salamov A.A."/>
            <person name="Labutti K."/>
            <person name="Zhao Z."/>
            <person name="Chiniquy J."/>
            <person name="Barry K."/>
            <person name="Brewer H.M."/>
            <person name="Purvine S.O."/>
            <person name="Wright A.T."/>
            <person name="Boxma B."/>
            <person name="Van Alen T."/>
            <person name="Hackstein J.H."/>
            <person name="Baker S.E."/>
            <person name="Grigoriev I.V."/>
            <person name="O'Malley M.A."/>
        </authorList>
    </citation>
    <scope>NUCLEOTIDE SEQUENCE [LARGE SCALE GENOMIC DNA]</scope>
    <source>
        <strain evidence="2">finn</strain>
    </source>
</reference>
<dbReference type="OrthoDB" id="434253at2759"/>
<protein>
    <recommendedName>
        <fullName evidence="3">Pyridoxamine 5'-phosphate oxidase Alr4036 family FMN-binding domain-containing protein</fullName>
    </recommendedName>
</protein>
<dbReference type="SUPFAM" id="SSF50475">
    <property type="entry name" value="FMN-binding split barrel"/>
    <property type="match status" value="1"/>
</dbReference>
<keyword evidence="2" id="KW-1185">Reference proteome</keyword>
<dbReference type="AlphaFoldDB" id="A0A1Y1V8B1"/>
<accession>A0A1Y1V8B1</accession>
<dbReference type="Proteomes" id="UP000193719">
    <property type="component" value="Unassembled WGS sequence"/>
</dbReference>
<organism evidence="1 2">
    <name type="scientific">Piromyces finnis</name>
    <dbReference type="NCBI Taxonomy" id="1754191"/>
    <lineage>
        <taxon>Eukaryota</taxon>
        <taxon>Fungi</taxon>
        <taxon>Fungi incertae sedis</taxon>
        <taxon>Chytridiomycota</taxon>
        <taxon>Chytridiomycota incertae sedis</taxon>
        <taxon>Neocallimastigomycetes</taxon>
        <taxon>Neocallimastigales</taxon>
        <taxon>Neocallimastigaceae</taxon>
        <taxon>Piromyces</taxon>
    </lineage>
</organism>
<dbReference type="PANTHER" id="PTHR28243:SF1">
    <property type="entry name" value="PYRIDOXAMINE 5'-PHOSPHATE OXIDASE ALR4036 FAMILY FMN-BINDING DOMAIN-CONTAINING PROTEIN"/>
    <property type="match status" value="1"/>
</dbReference>
<gene>
    <name evidence="1" type="ORF">BCR36DRAFT_404915</name>
</gene>